<dbReference type="PROSITE" id="PS50893">
    <property type="entry name" value="ABC_TRANSPORTER_2"/>
    <property type="match status" value="2"/>
</dbReference>
<dbReference type="SMART" id="SM00382">
    <property type="entry name" value="AAA"/>
    <property type="match status" value="2"/>
</dbReference>
<keyword evidence="3" id="KW-0813">Transport</keyword>
<gene>
    <name evidence="11" type="ORF">EJ913_09170</name>
</gene>
<evidence type="ECO:0000256" key="1">
    <source>
        <dbReference type="ARBA" id="ARBA00004417"/>
    </source>
</evidence>
<evidence type="ECO:0000256" key="2">
    <source>
        <dbReference type="ARBA" id="ARBA00005417"/>
    </source>
</evidence>
<evidence type="ECO:0000256" key="4">
    <source>
        <dbReference type="ARBA" id="ARBA00022475"/>
    </source>
</evidence>
<evidence type="ECO:0000256" key="3">
    <source>
        <dbReference type="ARBA" id="ARBA00022448"/>
    </source>
</evidence>
<dbReference type="OrthoDB" id="7297206at2"/>
<dbReference type="PANTHER" id="PTHR43297:SF14">
    <property type="entry name" value="ATPASE AAA-TYPE CORE DOMAIN-CONTAINING PROTEIN"/>
    <property type="match status" value="1"/>
</dbReference>
<dbReference type="Pfam" id="PF00005">
    <property type="entry name" value="ABC_tran"/>
    <property type="match status" value="2"/>
</dbReference>
<dbReference type="EMBL" id="RZIJ01000005">
    <property type="protein sequence ID" value="RUQ73889.1"/>
    <property type="molecule type" value="Genomic_DNA"/>
</dbReference>
<dbReference type="GO" id="GO:0005886">
    <property type="term" value="C:plasma membrane"/>
    <property type="evidence" value="ECO:0007669"/>
    <property type="project" value="UniProtKB-SubCell"/>
</dbReference>
<dbReference type="PANTHER" id="PTHR43297">
    <property type="entry name" value="OLIGOPEPTIDE TRANSPORT ATP-BINDING PROTEIN APPD"/>
    <property type="match status" value="1"/>
</dbReference>
<dbReference type="InterPro" id="IPR003593">
    <property type="entry name" value="AAA+_ATPase"/>
</dbReference>
<evidence type="ECO:0000256" key="6">
    <source>
        <dbReference type="ARBA" id="ARBA00022741"/>
    </source>
</evidence>
<protein>
    <submittedName>
        <fullName evidence="11">ATP-binding cassette domain-containing protein</fullName>
    </submittedName>
</protein>
<evidence type="ECO:0000256" key="5">
    <source>
        <dbReference type="ARBA" id="ARBA00022519"/>
    </source>
</evidence>
<organism evidence="11 12">
    <name type="scientific">Azospirillum doebereinerae</name>
    <dbReference type="NCBI Taxonomy" id="92933"/>
    <lineage>
        <taxon>Bacteria</taxon>
        <taxon>Pseudomonadati</taxon>
        <taxon>Pseudomonadota</taxon>
        <taxon>Alphaproteobacteria</taxon>
        <taxon>Rhodospirillales</taxon>
        <taxon>Azospirillaceae</taxon>
        <taxon>Azospirillum</taxon>
    </lineage>
</organism>
<comment type="caution">
    <text evidence="11">The sequence shown here is derived from an EMBL/GenBank/DDBJ whole genome shotgun (WGS) entry which is preliminary data.</text>
</comment>
<proteinExistence type="inferred from homology"/>
<comment type="similarity">
    <text evidence="2">Belongs to the ABC transporter superfamily.</text>
</comment>
<dbReference type="GO" id="GO:0015833">
    <property type="term" value="P:peptide transport"/>
    <property type="evidence" value="ECO:0007669"/>
    <property type="project" value="InterPro"/>
</dbReference>
<dbReference type="NCBIfam" id="TIGR01727">
    <property type="entry name" value="oligo_HPY"/>
    <property type="match status" value="1"/>
</dbReference>
<evidence type="ECO:0000256" key="8">
    <source>
        <dbReference type="ARBA" id="ARBA00022967"/>
    </source>
</evidence>
<evidence type="ECO:0000313" key="12">
    <source>
        <dbReference type="Proteomes" id="UP000280346"/>
    </source>
</evidence>
<keyword evidence="5" id="KW-0997">Cell inner membrane</keyword>
<feature type="domain" description="ABC transporter" evidence="10">
    <location>
        <begin position="239"/>
        <end position="489"/>
    </location>
</feature>
<keyword evidence="4" id="KW-1003">Cell membrane</keyword>
<evidence type="ECO:0000313" key="11">
    <source>
        <dbReference type="EMBL" id="RUQ73889.1"/>
    </source>
</evidence>
<dbReference type="Proteomes" id="UP000280346">
    <property type="component" value="Unassembled WGS sequence"/>
</dbReference>
<keyword evidence="8" id="KW-1278">Translocase</keyword>
<keyword evidence="7 11" id="KW-0067">ATP-binding</keyword>
<keyword evidence="6" id="KW-0547">Nucleotide-binding</keyword>
<dbReference type="AlphaFoldDB" id="A0A3S0XCM6"/>
<evidence type="ECO:0000256" key="7">
    <source>
        <dbReference type="ARBA" id="ARBA00022840"/>
    </source>
</evidence>
<dbReference type="GO" id="GO:0005524">
    <property type="term" value="F:ATP binding"/>
    <property type="evidence" value="ECO:0007669"/>
    <property type="project" value="UniProtKB-KW"/>
</dbReference>
<feature type="domain" description="ABC transporter" evidence="10">
    <location>
        <begin position="10"/>
        <end position="236"/>
    </location>
</feature>
<sequence>MPAPTPTPPIQTDALTLMAGDHALVDRATLRVEAGEVVAVTGGAGSGKSLLLRALAGLPLPGIDVAGNARVDGRRLLIAQGGVLAPRRPLGAQAAEILGHHLGLDAGGSLRRLSDALDRLGVPAAARRLDLPPDRLPDGLRWTALFALALAVGPAVLMADAPGAGLDPTVRLRLLHRLAEWARGEAVALILAGRPEDGVAGPATRALALHRGRLLPAVPHAAVAFHRGPAAVPPGGPLLTGRGVTVSFPLGRTAKGEERRLTVVHPVDLDLAEGETVALLGETGSGKAMLARALAHLPAPTEGRVAWKGRALESGDATGMRRTRRDLQVLFPDPAAALDPAQTVGAQLAETLESLRPDIPADRRARRVADALETAGLPAQTAQRWPVSLSAAEAARAGLARALLPEPRALVCDEPAASLSAEERSAFLDDLLAVRDRHRLSLLLATEQAEEGLRNADRALVLLMGRVVESAPAETLRHGARHPLTRAMLAAARGGSPRLEGEAPSALALRDGCPLRTRCPNERPFCAQAVPTLEEIAPGHRVACHYWDTP</sequence>
<keyword evidence="12" id="KW-1185">Reference proteome</keyword>
<evidence type="ECO:0000256" key="9">
    <source>
        <dbReference type="ARBA" id="ARBA00023136"/>
    </source>
</evidence>
<evidence type="ECO:0000259" key="10">
    <source>
        <dbReference type="PROSITE" id="PS50893"/>
    </source>
</evidence>
<keyword evidence="9" id="KW-0472">Membrane</keyword>
<dbReference type="InterPro" id="IPR003439">
    <property type="entry name" value="ABC_transporter-like_ATP-bd"/>
</dbReference>
<name>A0A3S0XCM6_9PROT</name>
<reference evidence="11 12" key="1">
    <citation type="submission" date="2018-12" db="EMBL/GenBank/DDBJ databases">
        <authorList>
            <person name="Yang Y."/>
        </authorList>
    </citation>
    <scope>NUCLEOTIDE SEQUENCE [LARGE SCALE GENOMIC DNA]</scope>
    <source>
        <strain evidence="11 12">GSF71</strain>
    </source>
</reference>
<dbReference type="Pfam" id="PF08352">
    <property type="entry name" value="oligo_HPY"/>
    <property type="match status" value="1"/>
</dbReference>
<dbReference type="SUPFAM" id="SSF52540">
    <property type="entry name" value="P-loop containing nucleoside triphosphate hydrolases"/>
    <property type="match status" value="2"/>
</dbReference>
<dbReference type="InterPro" id="IPR050388">
    <property type="entry name" value="ABC_Ni/Peptide_Import"/>
</dbReference>
<accession>A0A3S0XCM6</accession>
<comment type="subcellular location">
    <subcellularLocation>
        <location evidence="1">Cell inner membrane</location>
        <topology evidence="1">Peripheral membrane protein</topology>
    </subcellularLocation>
</comment>
<dbReference type="InterPro" id="IPR027417">
    <property type="entry name" value="P-loop_NTPase"/>
</dbReference>
<dbReference type="Gene3D" id="3.40.50.300">
    <property type="entry name" value="P-loop containing nucleotide triphosphate hydrolases"/>
    <property type="match status" value="2"/>
</dbReference>
<dbReference type="GO" id="GO:0016887">
    <property type="term" value="F:ATP hydrolysis activity"/>
    <property type="evidence" value="ECO:0007669"/>
    <property type="project" value="InterPro"/>
</dbReference>
<dbReference type="InterPro" id="IPR013563">
    <property type="entry name" value="Oligopep_ABC_C"/>
</dbReference>